<reference evidence="2 3" key="1">
    <citation type="submission" date="2024-08" db="EMBL/GenBank/DDBJ databases">
        <authorList>
            <person name="Cucini C."/>
            <person name="Frati F."/>
        </authorList>
    </citation>
    <scope>NUCLEOTIDE SEQUENCE [LARGE SCALE GENOMIC DNA]</scope>
</reference>
<gene>
    <name evidence="2" type="ORF">ODALV1_LOCUS13875</name>
</gene>
<dbReference type="Gene3D" id="3.40.50.1820">
    <property type="entry name" value="alpha/beta hydrolase"/>
    <property type="match status" value="1"/>
</dbReference>
<dbReference type="EMBL" id="CAXLJM020000043">
    <property type="protein sequence ID" value="CAL8109987.1"/>
    <property type="molecule type" value="Genomic_DNA"/>
</dbReference>
<comment type="caution">
    <text evidence="2">The sequence shown here is derived from an EMBL/GenBank/DDBJ whole genome shotgun (WGS) entry which is preliminary data.</text>
</comment>
<keyword evidence="3" id="KW-1185">Reference proteome</keyword>
<keyword evidence="1" id="KW-0472">Membrane</keyword>
<dbReference type="InterPro" id="IPR029058">
    <property type="entry name" value="AB_hydrolase_fold"/>
</dbReference>
<protein>
    <recommendedName>
        <fullName evidence="4">Carboxylic ester hydrolase</fullName>
    </recommendedName>
</protein>
<evidence type="ECO:0000256" key="1">
    <source>
        <dbReference type="SAM" id="Phobius"/>
    </source>
</evidence>
<dbReference type="SUPFAM" id="SSF53474">
    <property type="entry name" value="alpha/beta-Hydrolases"/>
    <property type="match status" value="1"/>
</dbReference>
<name>A0ABP1QQ87_9HEXA</name>
<proteinExistence type="predicted"/>
<evidence type="ECO:0000313" key="2">
    <source>
        <dbReference type="EMBL" id="CAL8109987.1"/>
    </source>
</evidence>
<evidence type="ECO:0008006" key="4">
    <source>
        <dbReference type="Google" id="ProtNLM"/>
    </source>
</evidence>
<keyword evidence="1" id="KW-0812">Transmembrane</keyword>
<accession>A0ABP1QQ87</accession>
<keyword evidence="1" id="KW-1133">Transmembrane helix</keyword>
<feature type="transmembrane region" description="Helical" evidence="1">
    <location>
        <begin position="6"/>
        <end position="26"/>
    </location>
</feature>
<evidence type="ECO:0000313" key="3">
    <source>
        <dbReference type="Proteomes" id="UP001642540"/>
    </source>
</evidence>
<sequence length="436" mass="48270">MNIRILSWTATVIAGMLITGTGVHYFRCNTKATFAKYGDESVFQYFCPVDSYNYDIVLAVPAFGQRAPGWGQPNKNGTFRLRQHDVFPDWVTLSGFSSGGTFAQQLQISYSSLFSGLAQFNHAYYRCGPGNGSEAAYDNACTTAGTNPAPYDPDLALADIRRYERGGLIENTRNLRNKKLYVYAGSRSDFFTLDQSLGAVQVYEPLIQNLCAIKTRVQDAHQLLPTANFGNACRMSATDSFFLGNCGFSGPYEALQFLLGDVIRMPPADLRANQRNLLEFDQTEFFYGIEGNGEHFMDSIGYIYVPNQCYQRKCFLHMYFHGCLTGREFNGTSHFANSGYLELAEANDLIVVAPQAVGTGPGGENEIGCWDTYGLTGPNYATQRGAQVTVVRNMLARLVGEDSNRQRRTSAVISQPAQPNIQKGIARFYGESSGYQ</sequence>
<dbReference type="Proteomes" id="UP001642540">
    <property type="component" value="Unassembled WGS sequence"/>
</dbReference>
<organism evidence="2 3">
    <name type="scientific">Orchesella dallaii</name>
    <dbReference type="NCBI Taxonomy" id="48710"/>
    <lineage>
        <taxon>Eukaryota</taxon>
        <taxon>Metazoa</taxon>
        <taxon>Ecdysozoa</taxon>
        <taxon>Arthropoda</taxon>
        <taxon>Hexapoda</taxon>
        <taxon>Collembola</taxon>
        <taxon>Entomobryomorpha</taxon>
        <taxon>Entomobryoidea</taxon>
        <taxon>Orchesellidae</taxon>
        <taxon>Orchesellinae</taxon>
        <taxon>Orchesella</taxon>
    </lineage>
</organism>